<name>A0ABP8C3H4_9FLAO</name>
<feature type="signal peptide" evidence="2">
    <location>
        <begin position="1"/>
        <end position="28"/>
    </location>
</feature>
<evidence type="ECO:0000256" key="2">
    <source>
        <dbReference type="SAM" id="SignalP"/>
    </source>
</evidence>
<protein>
    <recommendedName>
        <fullName evidence="3">Outer membrane protein beta-barrel domain-containing protein</fullName>
    </recommendedName>
</protein>
<dbReference type="Proteomes" id="UP001501496">
    <property type="component" value="Unassembled WGS sequence"/>
</dbReference>
<evidence type="ECO:0000313" key="4">
    <source>
        <dbReference type="EMBL" id="GAA4232719.1"/>
    </source>
</evidence>
<comment type="caution">
    <text evidence="4">The sequence shown here is derived from an EMBL/GenBank/DDBJ whole genome shotgun (WGS) entry which is preliminary data.</text>
</comment>
<dbReference type="InterPro" id="IPR011250">
    <property type="entry name" value="OMP/PagP_B-barrel"/>
</dbReference>
<dbReference type="EMBL" id="BAABCA010000002">
    <property type="protein sequence ID" value="GAA4232719.1"/>
    <property type="molecule type" value="Genomic_DNA"/>
</dbReference>
<sequence length="215" mass="23552">MSSNLKPFKTLFLFITLVWCAFLGQAQGDTSTFKAQLALGLNSPSADGFVDGFKSKSINFPSVNLGVQYMFKPKLGAKLDFGFNSFSNLNNTPDFKVNYTRINTQLVYNASRLFGYLPSRIGLFPHAGPGFTFVKPLRDYAENKTSFLNVMGGLEVHYGLTDAVSLYLDTSYVLGFGDDFSPVANGFGSFNGDVFAITIGISLSLSGCYYCVRNE</sequence>
<dbReference type="RefSeq" id="WP_344786805.1">
    <property type="nucleotide sequence ID" value="NZ_BAABCA010000002.1"/>
</dbReference>
<feature type="chain" id="PRO_5046736375" description="Outer membrane protein beta-barrel domain-containing protein" evidence="2">
    <location>
        <begin position="29"/>
        <end position="215"/>
    </location>
</feature>
<dbReference type="Gene3D" id="2.40.160.20">
    <property type="match status" value="1"/>
</dbReference>
<evidence type="ECO:0000256" key="1">
    <source>
        <dbReference type="ARBA" id="ARBA00022729"/>
    </source>
</evidence>
<reference evidence="5" key="1">
    <citation type="journal article" date="2019" name="Int. J. Syst. Evol. Microbiol.">
        <title>The Global Catalogue of Microorganisms (GCM) 10K type strain sequencing project: providing services to taxonomists for standard genome sequencing and annotation.</title>
        <authorList>
            <consortium name="The Broad Institute Genomics Platform"/>
            <consortium name="The Broad Institute Genome Sequencing Center for Infectious Disease"/>
            <person name="Wu L."/>
            <person name="Ma J."/>
        </authorList>
    </citation>
    <scope>NUCLEOTIDE SEQUENCE [LARGE SCALE GENOMIC DNA]</scope>
    <source>
        <strain evidence="5">JCM 17630</strain>
    </source>
</reference>
<dbReference type="Pfam" id="PF13505">
    <property type="entry name" value="OMP_b-brl"/>
    <property type="match status" value="1"/>
</dbReference>
<keyword evidence="5" id="KW-1185">Reference proteome</keyword>
<keyword evidence="1 2" id="KW-0732">Signal</keyword>
<evidence type="ECO:0000259" key="3">
    <source>
        <dbReference type="Pfam" id="PF13505"/>
    </source>
</evidence>
<gene>
    <name evidence="4" type="ORF">GCM10022291_08120</name>
</gene>
<feature type="domain" description="Outer membrane protein beta-barrel" evidence="3">
    <location>
        <begin position="23"/>
        <end position="198"/>
    </location>
</feature>
<evidence type="ECO:0000313" key="5">
    <source>
        <dbReference type="Proteomes" id="UP001501496"/>
    </source>
</evidence>
<dbReference type="InterPro" id="IPR027385">
    <property type="entry name" value="Beta-barrel_OMP"/>
</dbReference>
<dbReference type="SUPFAM" id="SSF56925">
    <property type="entry name" value="OMPA-like"/>
    <property type="match status" value="1"/>
</dbReference>
<accession>A0ABP8C3H4</accession>
<proteinExistence type="predicted"/>
<organism evidence="4 5">
    <name type="scientific">Postechiella marina</name>
    <dbReference type="NCBI Taxonomy" id="943941"/>
    <lineage>
        <taxon>Bacteria</taxon>
        <taxon>Pseudomonadati</taxon>
        <taxon>Bacteroidota</taxon>
        <taxon>Flavobacteriia</taxon>
        <taxon>Flavobacteriales</taxon>
        <taxon>Flavobacteriaceae</taxon>
        <taxon>Postechiella</taxon>
    </lineage>
</organism>